<dbReference type="EMBL" id="JANLCK010000009">
    <property type="protein sequence ID" value="MCS5727265.1"/>
    <property type="molecule type" value="Genomic_DNA"/>
</dbReference>
<dbReference type="PROSITE" id="PS51782">
    <property type="entry name" value="LYSM"/>
    <property type="match status" value="1"/>
</dbReference>
<dbReference type="SMART" id="SM00257">
    <property type="entry name" value="LysM"/>
    <property type="match status" value="1"/>
</dbReference>
<accession>A0AA42BU81</accession>
<comment type="caution">
    <text evidence="4">The sequence shown here is derived from an EMBL/GenBank/DDBJ whole genome shotgun (WGS) entry which is preliminary data.</text>
</comment>
<dbReference type="Gene3D" id="3.10.350.10">
    <property type="entry name" value="LysM domain"/>
    <property type="match status" value="1"/>
</dbReference>
<evidence type="ECO:0000256" key="1">
    <source>
        <dbReference type="SAM" id="MobiDB-lite"/>
    </source>
</evidence>
<proteinExistence type="predicted"/>
<feature type="domain" description="LysM" evidence="3">
    <location>
        <begin position="247"/>
        <end position="298"/>
    </location>
</feature>
<dbReference type="RefSeq" id="WP_259530245.1">
    <property type="nucleotide sequence ID" value="NZ_JANLCK010000009.1"/>
</dbReference>
<name>A0AA42BU81_9MICO</name>
<dbReference type="PROSITE" id="PS51257">
    <property type="entry name" value="PROKAR_LIPOPROTEIN"/>
    <property type="match status" value="1"/>
</dbReference>
<evidence type="ECO:0000313" key="5">
    <source>
        <dbReference type="Proteomes" id="UP001165587"/>
    </source>
</evidence>
<reference evidence="4" key="1">
    <citation type="submission" date="2022-08" db="EMBL/GenBank/DDBJ databases">
        <authorList>
            <person name="Deng Y."/>
            <person name="Han X.-F."/>
            <person name="Zhang Y.-Q."/>
        </authorList>
    </citation>
    <scope>NUCLEOTIDE SEQUENCE</scope>
    <source>
        <strain evidence="4">CPCC 203407</strain>
    </source>
</reference>
<dbReference type="AlphaFoldDB" id="A0AA42BU81"/>
<protein>
    <submittedName>
        <fullName evidence="4">LysM peptidoglycan-binding domain-containing protein</fullName>
    </submittedName>
</protein>
<dbReference type="InterPro" id="IPR018392">
    <property type="entry name" value="LysM"/>
</dbReference>
<dbReference type="InterPro" id="IPR036779">
    <property type="entry name" value="LysM_dom_sf"/>
</dbReference>
<dbReference type="CDD" id="cd00118">
    <property type="entry name" value="LysM"/>
    <property type="match status" value="1"/>
</dbReference>
<evidence type="ECO:0000256" key="2">
    <source>
        <dbReference type="SAM" id="SignalP"/>
    </source>
</evidence>
<evidence type="ECO:0000259" key="3">
    <source>
        <dbReference type="PROSITE" id="PS51782"/>
    </source>
</evidence>
<evidence type="ECO:0000313" key="4">
    <source>
        <dbReference type="EMBL" id="MCS5727265.1"/>
    </source>
</evidence>
<feature type="chain" id="PRO_5041386293" evidence="2">
    <location>
        <begin position="37"/>
        <end position="303"/>
    </location>
</feature>
<organism evidence="4 5">
    <name type="scientific">Herbiconiux oxytropis</name>
    <dbReference type="NCBI Taxonomy" id="2970915"/>
    <lineage>
        <taxon>Bacteria</taxon>
        <taxon>Bacillati</taxon>
        <taxon>Actinomycetota</taxon>
        <taxon>Actinomycetes</taxon>
        <taxon>Micrococcales</taxon>
        <taxon>Microbacteriaceae</taxon>
        <taxon>Herbiconiux</taxon>
    </lineage>
</organism>
<keyword evidence="2" id="KW-0732">Signal</keyword>
<sequence>MVAARLGRLRAAALGGLVTASALVLLGACTSGSAPADDPGAAPTSPSASASEPVDPAAGTDADAPDAAGDAAVAAASWVPEPLPGNAVLATGTFESPDAAVTGNIAIVTDAVRVVEIVLTDFALDPEVAAGAAPQMTLLSEPIGEFGCYDTDGYSFQPSPLTGDVEQRMTMGPVDDVPTGDPSFLDQAVIYLPVEAESPPSDGCYGDTVAIADLEWLTPQDLPELADSGIRSGATGEVGTDADDALSVYVVAEGDSLGRIASRFGVSTEAVLYLNAGRIGQDGLLEDGTVYAGEALNLSPSAR</sequence>
<gene>
    <name evidence="4" type="ORF">N1028_15310</name>
</gene>
<dbReference type="Pfam" id="PF01476">
    <property type="entry name" value="LysM"/>
    <property type="match status" value="1"/>
</dbReference>
<feature type="region of interest" description="Disordered" evidence="1">
    <location>
        <begin position="34"/>
        <end position="73"/>
    </location>
</feature>
<feature type="signal peptide" evidence="2">
    <location>
        <begin position="1"/>
        <end position="36"/>
    </location>
</feature>
<keyword evidence="5" id="KW-1185">Reference proteome</keyword>
<dbReference type="Proteomes" id="UP001165587">
    <property type="component" value="Unassembled WGS sequence"/>
</dbReference>